<dbReference type="AlphaFoldDB" id="A0A7X5HWP2"/>
<dbReference type="PANTHER" id="PTHR33705:SF2">
    <property type="entry name" value="PHOSPHOCARRIER PROTEIN NPR"/>
    <property type="match status" value="1"/>
</dbReference>
<evidence type="ECO:0000256" key="1">
    <source>
        <dbReference type="ARBA" id="ARBA00004496"/>
    </source>
</evidence>
<dbReference type="NCBIfam" id="TIGR01003">
    <property type="entry name" value="PTS_HPr_family"/>
    <property type="match status" value="1"/>
</dbReference>
<dbReference type="SUPFAM" id="SSF55594">
    <property type="entry name" value="HPr-like"/>
    <property type="match status" value="1"/>
</dbReference>
<dbReference type="Gene3D" id="3.30.1340.10">
    <property type="entry name" value="HPr-like"/>
    <property type="match status" value="1"/>
</dbReference>
<evidence type="ECO:0000256" key="2">
    <source>
        <dbReference type="ARBA" id="ARBA00022490"/>
    </source>
</evidence>
<dbReference type="Pfam" id="PF00381">
    <property type="entry name" value="PTS-HPr"/>
    <property type="match status" value="1"/>
</dbReference>
<reference evidence="5 6" key="1">
    <citation type="submission" date="2020-01" db="EMBL/GenBank/DDBJ databases">
        <title>Anaeroalcalibacter tamaniensis gen. nov., sp. nov., moderately halophilic strictly anaerobic fermenter bacterium from mud volcano of Taman peninsula.</title>
        <authorList>
            <person name="Frolova A."/>
            <person name="Merkel A.Y."/>
            <person name="Slobodkin A.I."/>
        </authorList>
    </citation>
    <scope>NUCLEOTIDE SEQUENCE [LARGE SCALE GENOMIC DNA]</scope>
    <source>
        <strain evidence="5 6">F-3ap</strain>
    </source>
</reference>
<dbReference type="RefSeq" id="WP_162370579.1">
    <property type="nucleotide sequence ID" value="NZ_JAAEEH010000022.1"/>
</dbReference>
<keyword evidence="6" id="KW-1185">Reference proteome</keyword>
<comment type="subcellular location">
    <subcellularLocation>
        <location evidence="1">Cytoplasm</location>
    </subcellularLocation>
</comment>
<evidence type="ECO:0000313" key="6">
    <source>
        <dbReference type="Proteomes" id="UP000461585"/>
    </source>
</evidence>
<comment type="caution">
    <text evidence="5">The sequence shown here is derived from an EMBL/GenBank/DDBJ whole genome shotgun (WGS) entry which is preliminary data.</text>
</comment>
<dbReference type="CDD" id="cd00367">
    <property type="entry name" value="PTS-HPr_like"/>
    <property type="match status" value="1"/>
</dbReference>
<dbReference type="GO" id="GO:0009401">
    <property type="term" value="P:phosphoenolpyruvate-dependent sugar phosphotransferase system"/>
    <property type="evidence" value="ECO:0007669"/>
    <property type="project" value="UniProtKB-KW"/>
</dbReference>
<dbReference type="InterPro" id="IPR035895">
    <property type="entry name" value="HPr-like_sf"/>
</dbReference>
<name>A0A7X5HWP2_9FIRM</name>
<organism evidence="5 6">
    <name type="scientific">Anaerotalea alkaliphila</name>
    <dbReference type="NCBI Taxonomy" id="2662126"/>
    <lineage>
        <taxon>Bacteria</taxon>
        <taxon>Bacillati</taxon>
        <taxon>Bacillota</taxon>
        <taxon>Clostridia</taxon>
        <taxon>Eubacteriales</taxon>
        <taxon>Anaerotalea</taxon>
    </lineage>
</organism>
<keyword evidence="3" id="KW-0598">Phosphotransferase system</keyword>
<dbReference type="InterPro" id="IPR050399">
    <property type="entry name" value="HPr"/>
</dbReference>
<dbReference type="InterPro" id="IPR000032">
    <property type="entry name" value="HPr-like"/>
</dbReference>
<evidence type="ECO:0000259" key="4">
    <source>
        <dbReference type="PROSITE" id="PS51350"/>
    </source>
</evidence>
<keyword evidence="2" id="KW-0963">Cytoplasm</keyword>
<dbReference type="EMBL" id="JAAEEH010000022">
    <property type="protein sequence ID" value="NDL67856.1"/>
    <property type="molecule type" value="Genomic_DNA"/>
</dbReference>
<dbReference type="Proteomes" id="UP000461585">
    <property type="component" value="Unassembled WGS sequence"/>
</dbReference>
<feature type="domain" description="HPr" evidence="4">
    <location>
        <begin position="1"/>
        <end position="88"/>
    </location>
</feature>
<dbReference type="PANTHER" id="PTHR33705">
    <property type="entry name" value="PHOSPHOCARRIER PROTEIN HPR"/>
    <property type="match status" value="1"/>
</dbReference>
<gene>
    <name evidence="5" type="ORF">GXN74_08900</name>
</gene>
<accession>A0A7X5HWP2</accession>
<proteinExistence type="predicted"/>
<protein>
    <submittedName>
        <fullName evidence="5">HPr family phosphocarrier protein</fullName>
    </submittedName>
</protein>
<dbReference type="GO" id="GO:0005737">
    <property type="term" value="C:cytoplasm"/>
    <property type="evidence" value="ECO:0007669"/>
    <property type="project" value="UniProtKB-SubCell"/>
</dbReference>
<dbReference type="PRINTS" id="PR00107">
    <property type="entry name" value="PHOSPHOCPHPR"/>
</dbReference>
<sequence>MVSGKVTVINPSGLHLRPAGTLTQIAMKCDSDIVLIADEKTVDPKSILNLMSASITCGTSVTVRCEGKTEVDDLKTIVEAIKSGLGEN</sequence>
<evidence type="ECO:0000256" key="3">
    <source>
        <dbReference type="ARBA" id="ARBA00022683"/>
    </source>
</evidence>
<dbReference type="PROSITE" id="PS51350">
    <property type="entry name" value="PTS_HPR_DOM"/>
    <property type="match status" value="1"/>
</dbReference>
<evidence type="ECO:0000313" key="5">
    <source>
        <dbReference type="EMBL" id="NDL67856.1"/>
    </source>
</evidence>